<evidence type="ECO:0000256" key="1">
    <source>
        <dbReference type="ARBA" id="ARBA00001946"/>
    </source>
</evidence>
<dbReference type="PANTHER" id="PTHR10286">
    <property type="entry name" value="INORGANIC PYROPHOSPHATASE"/>
    <property type="match status" value="1"/>
</dbReference>
<dbReference type="Pfam" id="PF00719">
    <property type="entry name" value="Pyrophosphatase"/>
    <property type="match status" value="1"/>
</dbReference>
<sequence>MPYELIPIGAKAPVEVNTIIEVPKGSSNKYKYAPDGDIYRYDRTLFSPLYYPCDYGWICGTKGDLRKKPVNVLVMSSNPTFVGCMVVARPIGALLMHDHNGEDHKILSVAVADPRFNDVKSIKDVSDHTLLEIQHFFEIYQVLEHREVSIGGWEDVAQTQDRLRAIMDTGAPA</sequence>
<comment type="cofactor">
    <cofactor evidence="1">
        <name>Mg(2+)</name>
        <dbReference type="ChEBI" id="CHEBI:18420"/>
    </cofactor>
</comment>
<dbReference type="Proteomes" id="UP000287394">
    <property type="component" value="Chromosome"/>
</dbReference>
<dbReference type="Gene3D" id="3.90.80.10">
    <property type="entry name" value="Inorganic pyrophosphatase"/>
    <property type="match status" value="1"/>
</dbReference>
<accession>A0A402CRT4</accession>
<evidence type="ECO:0000256" key="3">
    <source>
        <dbReference type="ARBA" id="ARBA00022723"/>
    </source>
</evidence>
<keyword evidence="7" id="KW-1185">Reference proteome</keyword>
<organism evidence="6 7">
    <name type="scientific">Capsulimonas corticalis</name>
    <dbReference type="NCBI Taxonomy" id="2219043"/>
    <lineage>
        <taxon>Bacteria</taxon>
        <taxon>Bacillati</taxon>
        <taxon>Armatimonadota</taxon>
        <taxon>Armatimonadia</taxon>
        <taxon>Capsulimonadales</taxon>
        <taxon>Capsulimonadaceae</taxon>
        <taxon>Capsulimonas</taxon>
    </lineage>
</organism>
<gene>
    <name evidence="6" type="ORF">CCAX7_001720</name>
</gene>
<evidence type="ECO:0000256" key="2">
    <source>
        <dbReference type="ARBA" id="ARBA00012146"/>
    </source>
</evidence>
<dbReference type="GO" id="GO:0006796">
    <property type="term" value="P:phosphate-containing compound metabolic process"/>
    <property type="evidence" value="ECO:0007669"/>
    <property type="project" value="InterPro"/>
</dbReference>
<dbReference type="GO" id="GO:0000287">
    <property type="term" value="F:magnesium ion binding"/>
    <property type="evidence" value="ECO:0007669"/>
    <property type="project" value="InterPro"/>
</dbReference>
<name>A0A402CRT4_9BACT</name>
<dbReference type="SUPFAM" id="SSF50324">
    <property type="entry name" value="Inorganic pyrophosphatase"/>
    <property type="match status" value="1"/>
</dbReference>
<evidence type="ECO:0000313" key="6">
    <source>
        <dbReference type="EMBL" id="BDI28121.1"/>
    </source>
</evidence>
<dbReference type="EC" id="3.6.1.1" evidence="2"/>
<proteinExistence type="predicted"/>
<dbReference type="GO" id="GO:0005737">
    <property type="term" value="C:cytoplasm"/>
    <property type="evidence" value="ECO:0007669"/>
    <property type="project" value="InterPro"/>
</dbReference>
<dbReference type="OrthoDB" id="5187599at2"/>
<dbReference type="RefSeq" id="WP_119320075.1">
    <property type="nucleotide sequence ID" value="NZ_AP025739.1"/>
</dbReference>
<evidence type="ECO:0000313" key="7">
    <source>
        <dbReference type="Proteomes" id="UP000287394"/>
    </source>
</evidence>
<dbReference type="InterPro" id="IPR036649">
    <property type="entry name" value="Pyrophosphatase_sf"/>
</dbReference>
<reference evidence="6 7" key="1">
    <citation type="journal article" date="2019" name="Int. J. Syst. Evol. Microbiol.">
        <title>Capsulimonas corticalis gen. nov., sp. nov., an aerobic capsulated bacterium, of a novel bacterial order, Capsulimonadales ord. nov., of the class Armatimonadia of the phylum Armatimonadetes.</title>
        <authorList>
            <person name="Li J."/>
            <person name="Kudo C."/>
            <person name="Tonouchi A."/>
        </authorList>
    </citation>
    <scope>NUCLEOTIDE SEQUENCE [LARGE SCALE GENOMIC DNA]</scope>
    <source>
        <strain evidence="6 7">AX-7</strain>
    </source>
</reference>
<evidence type="ECO:0000256" key="5">
    <source>
        <dbReference type="ARBA" id="ARBA00022842"/>
    </source>
</evidence>
<keyword evidence="5" id="KW-0460">Magnesium</keyword>
<dbReference type="InterPro" id="IPR008162">
    <property type="entry name" value="Pyrophosphatase"/>
</dbReference>
<evidence type="ECO:0000256" key="4">
    <source>
        <dbReference type="ARBA" id="ARBA00022801"/>
    </source>
</evidence>
<dbReference type="AlphaFoldDB" id="A0A402CRT4"/>
<dbReference type="EMBL" id="AP025739">
    <property type="protein sequence ID" value="BDI28121.1"/>
    <property type="molecule type" value="Genomic_DNA"/>
</dbReference>
<dbReference type="KEGG" id="ccot:CCAX7_001720"/>
<keyword evidence="3" id="KW-0479">Metal-binding</keyword>
<dbReference type="CDD" id="cd00412">
    <property type="entry name" value="pyrophosphatase"/>
    <property type="match status" value="1"/>
</dbReference>
<protein>
    <recommendedName>
        <fullName evidence="2">inorganic diphosphatase</fullName>
        <ecNumber evidence="2">3.6.1.1</ecNumber>
    </recommendedName>
</protein>
<dbReference type="GO" id="GO:0004427">
    <property type="term" value="F:inorganic diphosphate phosphatase activity"/>
    <property type="evidence" value="ECO:0007669"/>
    <property type="project" value="UniProtKB-EC"/>
</dbReference>
<keyword evidence="4" id="KW-0378">Hydrolase</keyword>